<comment type="subcellular location">
    <subcellularLocation>
        <location evidence="1">Membrane</location>
        <topology evidence="1">Multi-pass membrane protein</topology>
    </subcellularLocation>
</comment>
<dbReference type="AlphaFoldDB" id="A0A2H5F1D1"/>
<feature type="transmembrane region" description="Helical" evidence="6">
    <location>
        <begin position="43"/>
        <end position="61"/>
    </location>
</feature>
<dbReference type="Proteomes" id="UP000234530">
    <property type="component" value="Chromosome"/>
</dbReference>
<feature type="transmembrane region" description="Helical" evidence="6">
    <location>
        <begin position="12"/>
        <end position="31"/>
    </location>
</feature>
<evidence type="ECO:0000256" key="3">
    <source>
        <dbReference type="ARBA" id="ARBA00022692"/>
    </source>
</evidence>
<dbReference type="InterPro" id="IPR050638">
    <property type="entry name" value="AA-Vitamin_Transporters"/>
</dbReference>
<keyword evidence="3 6" id="KW-0812">Transmembrane</keyword>
<proteinExistence type="inferred from homology"/>
<dbReference type="RefSeq" id="WP_101753377.1">
    <property type="nucleotide sequence ID" value="NZ_CP025430.1"/>
</dbReference>
<name>A0A2H5F1D1_9RHOB</name>
<dbReference type="OrthoDB" id="8688375at2"/>
<dbReference type="InterPro" id="IPR037185">
    <property type="entry name" value="EmrE-like"/>
</dbReference>
<evidence type="ECO:0008006" key="9">
    <source>
        <dbReference type="Google" id="ProtNLM"/>
    </source>
</evidence>
<gene>
    <name evidence="7" type="ORF">CX676_15255</name>
</gene>
<feature type="transmembrane region" description="Helical" evidence="6">
    <location>
        <begin position="99"/>
        <end position="118"/>
    </location>
</feature>
<dbReference type="GO" id="GO:0016020">
    <property type="term" value="C:membrane"/>
    <property type="evidence" value="ECO:0007669"/>
    <property type="project" value="UniProtKB-SubCell"/>
</dbReference>
<evidence type="ECO:0000256" key="4">
    <source>
        <dbReference type="ARBA" id="ARBA00022989"/>
    </source>
</evidence>
<evidence type="ECO:0000256" key="5">
    <source>
        <dbReference type="ARBA" id="ARBA00023136"/>
    </source>
</evidence>
<feature type="transmembrane region" description="Helical" evidence="6">
    <location>
        <begin position="189"/>
        <end position="210"/>
    </location>
</feature>
<feature type="transmembrane region" description="Helical" evidence="6">
    <location>
        <begin position="159"/>
        <end position="177"/>
    </location>
</feature>
<feature type="transmembrane region" description="Helical" evidence="6">
    <location>
        <begin position="222"/>
        <end position="244"/>
    </location>
</feature>
<dbReference type="EMBL" id="CP025430">
    <property type="protein sequence ID" value="AUH65354.1"/>
    <property type="molecule type" value="Genomic_DNA"/>
</dbReference>
<reference evidence="7 8" key="1">
    <citation type="journal article" date="2013" name="Antonie Van Leeuwenhoek">
        <title>Paracoccus zhejiangensis sp. nov., isolated from activated sludge in wastewater-treatment system.</title>
        <authorList>
            <person name="Wu Z.G."/>
            <person name="Zhang D.F."/>
            <person name="Liu Y.L."/>
            <person name="Wang F."/>
            <person name="Jiang X."/>
            <person name="Li C."/>
            <person name="Li S.P."/>
            <person name="Hong Q."/>
            <person name="Li W.J."/>
        </authorList>
    </citation>
    <scope>NUCLEOTIDE SEQUENCE [LARGE SCALE GENOMIC DNA]</scope>
    <source>
        <strain evidence="7 8">J6</strain>
    </source>
</reference>
<keyword evidence="4 6" id="KW-1133">Transmembrane helix</keyword>
<sequence>MRNPTQAQGSTGLILICLMISGISMAAIILISKSVAEAGAPMLWFLTVVMALAGVVQLGIAGALGQLHGWRKLLPYSAGAGVFAALPSALGYLSVAHVGAGYVALTFAFPPLLTWVLARLLGMEGRSARRFLAVLLGLTGGLILATGKLEGLAGRGGAGWVLLASAIPFILAVGNIYRTRYWPKGAGSVGLAALLLLLGAAMTLPFALAFEGSPAQLWEDGWVRLLLIADILLFVVQYIAYFILQKVGGPVILSLLGSVAAVTGASAAPILFGEALPRGFLLAGLLVAAAVVLMLWRGPLRLRTRRTSVASDCR</sequence>
<evidence type="ECO:0000256" key="6">
    <source>
        <dbReference type="SAM" id="Phobius"/>
    </source>
</evidence>
<feature type="transmembrane region" description="Helical" evidence="6">
    <location>
        <begin position="130"/>
        <end position="147"/>
    </location>
</feature>
<keyword evidence="8" id="KW-1185">Reference proteome</keyword>
<evidence type="ECO:0000313" key="7">
    <source>
        <dbReference type="EMBL" id="AUH65354.1"/>
    </source>
</evidence>
<feature type="transmembrane region" description="Helical" evidence="6">
    <location>
        <begin position="251"/>
        <end position="272"/>
    </location>
</feature>
<dbReference type="PANTHER" id="PTHR32322">
    <property type="entry name" value="INNER MEMBRANE TRANSPORTER"/>
    <property type="match status" value="1"/>
</dbReference>
<comment type="similarity">
    <text evidence="2">Belongs to the EamA transporter family.</text>
</comment>
<dbReference type="KEGG" id="pzh:CX676_15255"/>
<evidence type="ECO:0000256" key="1">
    <source>
        <dbReference type="ARBA" id="ARBA00004141"/>
    </source>
</evidence>
<organism evidence="7 8">
    <name type="scientific">Paracoccus zhejiangensis</name>
    <dbReference type="NCBI Taxonomy" id="1077935"/>
    <lineage>
        <taxon>Bacteria</taxon>
        <taxon>Pseudomonadati</taxon>
        <taxon>Pseudomonadota</taxon>
        <taxon>Alphaproteobacteria</taxon>
        <taxon>Rhodobacterales</taxon>
        <taxon>Paracoccaceae</taxon>
        <taxon>Paracoccus</taxon>
    </lineage>
</organism>
<feature type="transmembrane region" description="Helical" evidence="6">
    <location>
        <begin position="73"/>
        <end position="93"/>
    </location>
</feature>
<keyword evidence="5 6" id="KW-0472">Membrane</keyword>
<protein>
    <recommendedName>
        <fullName evidence="9">EamA domain-containing protein</fullName>
    </recommendedName>
</protein>
<evidence type="ECO:0000313" key="8">
    <source>
        <dbReference type="Proteomes" id="UP000234530"/>
    </source>
</evidence>
<dbReference type="PANTHER" id="PTHR32322:SF2">
    <property type="entry name" value="EAMA DOMAIN-CONTAINING PROTEIN"/>
    <property type="match status" value="1"/>
</dbReference>
<accession>A0A2H5F1D1</accession>
<feature type="transmembrane region" description="Helical" evidence="6">
    <location>
        <begin position="278"/>
        <end position="296"/>
    </location>
</feature>
<evidence type="ECO:0000256" key="2">
    <source>
        <dbReference type="ARBA" id="ARBA00007362"/>
    </source>
</evidence>
<dbReference type="SUPFAM" id="SSF103481">
    <property type="entry name" value="Multidrug resistance efflux transporter EmrE"/>
    <property type="match status" value="2"/>
</dbReference>